<proteinExistence type="inferred from homology"/>
<evidence type="ECO:0000313" key="4">
    <source>
        <dbReference type="Proteomes" id="UP001190926"/>
    </source>
</evidence>
<organism evidence="3 4">
    <name type="scientific">Perilla frutescens var. hirtella</name>
    <name type="common">Perilla citriodora</name>
    <name type="synonym">Perilla setoyensis</name>
    <dbReference type="NCBI Taxonomy" id="608512"/>
    <lineage>
        <taxon>Eukaryota</taxon>
        <taxon>Viridiplantae</taxon>
        <taxon>Streptophyta</taxon>
        <taxon>Embryophyta</taxon>
        <taxon>Tracheophyta</taxon>
        <taxon>Spermatophyta</taxon>
        <taxon>Magnoliopsida</taxon>
        <taxon>eudicotyledons</taxon>
        <taxon>Gunneridae</taxon>
        <taxon>Pentapetalae</taxon>
        <taxon>asterids</taxon>
        <taxon>lamiids</taxon>
        <taxon>Lamiales</taxon>
        <taxon>Lamiaceae</taxon>
        <taxon>Nepetoideae</taxon>
        <taxon>Elsholtzieae</taxon>
        <taxon>Perilla</taxon>
    </lineage>
</organism>
<name>A0AAD4PFP0_PERFH</name>
<dbReference type="PANTHER" id="PTHR48048">
    <property type="entry name" value="GLYCOSYLTRANSFERASE"/>
    <property type="match status" value="1"/>
</dbReference>
<evidence type="ECO:0000256" key="1">
    <source>
        <dbReference type="ARBA" id="ARBA00009995"/>
    </source>
</evidence>
<keyword evidence="2" id="KW-0732">Signal</keyword>
<evidence type="ECO:0000256" key="2">
    <source>
        <dbReference type="SAM" id="SignalP"/>
    </source>
</evidence>
<sequence length="215" mass="23985">MKKAELVFIPFMGLSHLVSAVETAKLLLHRDGRLFITILVMKLPNDASHVDSYTHKISSNPNTPRLQLINIPDLKDLQPNNPGPYYDIIDKQTTNVRQTISNLIERQSSQLAVAGVVMDMFCTKFIDVAEEFGLPSYVFKTSGGCCLGVVQHLISLKFEHDQDLTQYENSDVELSVPCFSVPVPAKVLPATLVNKRQVREGDVLMNQFVQEISGV</sequence>
<dbReference type="EMBL" id="SDAM02000018">
    <property type="protein sequence ID" value="KAH6837355.1"/>
    <property type="molecule type" value="Genomic_DNA"/>
</dbReference>
<evidence type="ECO:0000313" key="3">
    <source>
        <dbReference type="EMBL" id="KAH6837355.1"/>
    </source>
</evidence>
<feature type="chain" id="PRO_5042269752" evidence="2">
    <location>
        <begin position="21"/>
        <end position="215"/>
    </location>
</feature>
<dbReference type="PANTHER" id="PTHR48048:SF45">
    <property type="entry name" value="GLYCOSYLTRANSFERASE"/>
    <property type="match status" value="1"/>
</dbReference>
<protein>
    <submittedName>
        <fullName evidence="3">Uncharacterized protein</fullName>
    </submittedName>
</protein>
<gene>
    <name evidence="3" type="ORF">C2S53_009615</name>
</gene>
<dbReference type="GO" id="GO:0035251">
    <property type="term" value="F:UDP-glucosyltransferase activity"/>
    <property type="evidence" value="ECO:0007669"/>
    <property type="project" value="InterPro"/>
</dbReference>
<feature type="signal peptide" evidence="2">
    <location>
        <begin position="1"/>
        <end position="20"/>
    </location>
</feature>
<reference evidence="3 4" key="1">
    <citation type="journal article" date="2021" name="Nat. Commun.">
        <title>Incipient diploidization of the medicinal plant Perilla within 10,000 years.</title>
        <authorList>
            <person name="Zhang Y."/>
            <person name="Shen Q."/>
            <person name="Leng L."/>
            <person name="Zhang D."/>
            <person name="Chen S."/>
            <person name="Shi Y."/>
            <person name="Ning Z."/>
            <person name="Chen S."/>
        </authorList>
    </citation>
    <scope>NUCLEOTIDE SEQUENCE [LARGE SCALE GENOMIC DNA]</scope>
    <source>
        <strain evidence="4">cv. PC099</strain>
    </source>
</reference>
<comment type="caution">
    <text evidence="3">The sequence shown here is derived from an EMBL/GenBank/DDBJ whole genome shotgun (WGS) entry which is preliminary data.</text>
</comment>
<dbReference type="SUPFAM" id="SSF53756">
    <property type="entry name" value="UDP-Glycosyltransferase/glycogen phosphorylase"/>
    <property type="match status" value="1"/>
</dbReference>
<dbReference type="AlphaFoldDB" id="A0AAD4PFP0"/>
<comment type="similarity">
    <text evidence="1">Belongs to the UDP-glycosyltransferase family.</text>
</comment>
<dbReference type="InterPro" id="IPR050481">
    <property type="entry name" value="UDP-glycosyltransf_plant"/>
</dbReference>
<dbReference type="Proteomes" id="UP001190926">
    <property type="component" value="Unassembled WGS sequence"/>
</dbReference>
<accession>A0AAD4PFP0</accession>
<dbReference type="Gene3D" id="3.40.50.2000">
    <property type="entry name" value="Glycogen Phosphorylase B"/>
    <property type="match status" value="1"/>
</dbReference>
<keyword evidence="4" id="KW-1185">Reference proteome</keyword>